<dbReference type="GO" id="GO:0030322">
    <property type="term" value="P:stabilization of membrane potential"/>
    <property type="evidence" value="ECO:0007669"/>
    <property type="project" value="TreeGrafter"/>
</dbReference>
<gene>
    <name evidence="11" type="ORF">g.16055</name>
</gene>
<dbReference type="Gene3D" id="1.10.287.70">
    <property type="match status" value="1"/>
</dbReference>
<comment type="similarity">
    <text evidence="8">Belongs to the two pore domain potassium channel (TC 1.A.1.8) family.</text>
</comment>
<evidence type="ECO:0000256" key="6">
    <source>
        <dbReference type="ARBA" id="ARBA00023136"/>
    </source>
</evidence>
<evidence type="ECO:0000256" key="7">
    <source>
        <dbReference type="ARBA" id="ARBA00023303"/>
    </source>
</evidence>
<keyword evidence="4 9" id="KW-1133">Transmembrane helix</keyword>
<keyword evidence="5 8" id="KW-0406">Ion transport</keyword>
<dbReference type="SUPFAM" id="SSF81324">
    <property type="entry name" value="Voltage-gated potassium channels"/>
    <property type="match status" value="2"/>
</dbReference>
<sequence>MGVKDQLIVDSTASSASSLTNCLSMSAVKCWCRRASGHVGLLTALIIYTVLGGTLFRNLEYPSEVSRLTELEWLVRAERSRLLTALAASNSSVATAEAVDQYEAAVQAAAQGGLLLPLSRGAPPNTLARWSYLQAIFFASTVLTTIGYGNITPYTVEGRLFCIMFALVGIPLTVSVMADLGSLLAGSLPEFPEPRGLQGSLTTAAIATSILLIYIAVGSFLFISWEEDWSFFEGFYFCFVTMTTIGFGDLVPSTPQYMLLCTFYILFGLSLTSTIIEVVRQQYSQSWRHLQALVETLSHLAMEHNPADMQADLRNVLAVVNINQDKNPKEWEQTVKQLSDKLNEQRGKPKVVQIIVYESSV</sequence>
<name>A0A1B6F7E8_9HEMI</name>
<evidence type="ECO:0000256" key="5">
    <source>
        <dbReference type="ARBA" id="ARBA00023065"/>
    </source>
</evidence>
<evidence type="ECO:0000256" key="2">
    <source>
        <dbReference type="ARBA" id="ARBA00022448"/>
    </source>
</evidence>
<evidence type="ECO:0000256" key="1">
    <source>
        <dbReference type="ARBA" id="ARBA00004141"/>
    </source>
</evidence>
<feature type="transmembrane region" description="Helical" evidence="9">
    <location>
        <begin position="204"/>
        <end position="223"/>
    </location>
</feature>
<dbReference type="Pfam" id="PF07885">
    <property type="entry name" value="Ion_trans_2"/>
    <property type="match status" value="2"/>
</dbReference>
<evidence type="ECO:0000256" key="3">
    <source>
        <dbReference type="ARBA" id="ARBA00022692"/>
    </source>
</evidence>
<evidence type="ECO:0000256" key="9">
    <source>
        <dbReference type="SAM" id="Phobius"/>
    </source>
</evidence>
<dbReference type="InterPro" id="IPR003280">
    <property type="entry name" value="2pore_dom_K_chnl"/>
</dbReference>
<proteinExistence type="inferred from homology"/>
<keyword evidence="2 8" id="KW-0813">Transport</keyword>
<feature type="transmembrane region" description="Helical" evidence="9">
    <location>
        <begin position="130"/>
        <end position="148"/>
    </location>
</feature>
<dbReference type="AlphaFoldDB" id="A0A1B6F7E8"/>
<dbReference type="EMBL" id="GECZ01023674">
    <property type="protein sequence ID" value="JAS46095.1"/>
    <property type="molecule type" value="Transcribed_RNA"/>
</dbReference>
<evidence type="ECO:0000256" key="8">
    <source>
        <dbReference type="RuleBase" id="RU003857"/>
    </source>
</evidence>
<evidence type="ECO:0000313" key="11">
    <source>
        <dbReference type="EMBL" id="JAS46095.1"/>
    </source>
</evidence>
<dbReference type="GO" id="GO:0005886">
    <property type="term" value="C:plasma membrane"/>
    <property type="evidence" value="ECO:0007669"/>
    <property type="project" value="TreeGrafter"/>
</dbReference>
<dbReference type="PRINTS" id="PR01333">
    <property type="entry name" value="2POREKCHANEL"/>
</dbReference>
<keyword evidence="7 8" id="KW-0407">Ion channel</keyword>
<protein>
    <recommendedName>
        <fullName evidence="10">Potassium channel domain-containing protein</fullName>
    </recommendedName>
</protein>
<feature type="transmembrane region" description="Helical" evidence="9">
    <location>
        <begin position="160"/>
        <end position="184"/>
    </location>
</feature>
<evidence type="ECO:0000256" key="4">
    <source>
        <dbReference type="ARBA" id="ARBA00022989"/>
    </source>
</evidence>
<feature type="domain" description="Potassium channel" evidence="10">
    <location>
        <begin position="127"/>
        <end position="184"/>
    </location>
</feature>
<comment type="subcellular location">
    <subcellularLocation>
        <location evidence="1">Membrane</location>
        <topology evidence="1">Multi-pass membrane protein</topology>
    </subcellularLocation>
</comment>
<dbReference type="PANTHER" id="PTHR11003">
    <property type="entry name" value="POTASSIUM CHANNEL, SUBFAMILY K"/>
    <property type="match status" value="1"/>
</dbReference>
<feature type="transmembrane region" description="Helical" evidence="9">
    <location>
        <begin position="39"/>
        <end position="56"/>
    </location>
</feature>
<organism evidence="11">
    <name type="scientific">Cuerna arida</name>
    <dbReference type="NCBI Taxonomy" id="1464854"/>
    <lineage>
        <taxon>Eukaryota</taxon>
        <taxon>Metazoa</taxon>
        <taxon>Ecdysozoa</taxon>
        <taxon>Arthropoda</taxon>
        <taxon>Hexapoda</taxon>
        <taxon>Insecta</taxon>
        <taxon>Pterygota</taxon>
        <taxon>Neoptera</taxon>
        <taxon>Paraneoptera</taxon>
        <taxon>Hemiptera</taxon>
        <taxon>Auchenorrhyncha</taxon>
        <taxon>Membracoidea</taxon>
        <taxon>Cicadellidae</taxon>
        <taxon>Cicadellinae</taxon>
        <taxon>Proconiini</taxon>
        <taxon>Cuerna</taxon>
    </lineage>
</organism>
<feature type="transmembrane region" description="Helical" evidence="9">
    <location>
        <begin position="235"/>
        <end position="251"/>
    </location>
</feature>
<keyword evidence="3 8" id="KW-0812">Transmembrane</keyword>
<keyword evidence="6 9" id="KW-0472">Membrane</keyword>
<dbReference type="InterPro" id="IPR013099">
    <property type="entry name" value="K_chnl_dom"/>
</dbReference>
<dbReference type="GO" id="GO:0015271">
    <property type="term" value="F:outward rectifier potassium channel activity"/>
    <property type="evidence" value="ECO:0007669"/>
    <property type="project" value="TreeGrafter"/>
</dbReference>
<dbReference type="GO" id="GO:0022841">
    <property type="term" value="F:potassium ion leak channel activity"/>
    <property type="evidence" value="ECO:0007669"/>
    <property type="project" value="TreeGrafter"/>
</dbReference>
<accession>A0A1B6F7E8</accession>
<evidence type="ECO:0000259" key="10">
    <source>
        <dbReference type="Pfam" id="PF07885"/>
    </source>
</evidence>
<reference evidence="11" key="1">
    <citation type="submission" date="2015-11" db="EMBL/GenBank/DDBJ databases">
        <title>De novo transcriptome assembly of four potential Pierce s Disease insect vectors from Arizona vineyards.</title>
        <authorList>
            <person name="Tassone E.E."/>
        </authorList>
    </citation>
    <scope>NUCLEOTIDE SEQUENCE</scope>
</reference>
<dbReference type="PANTHER" id="PTHR11003:SF142">
    <property type="entry name" value="POTASSIUM CHANNEL DOMAIN-CONTAINING PROTEIN"/>
    <property type="match status" value="1"/>
</dbReference>
<feature type="transmembrane region" description="Helical" evidence="9">
    <location>
        <begin position="257"/>
        <end position="279"/>
    </location>
</feature>
<feature type="domain" description="Potassium channel" evidence="10">
    <location>
        <begin position="210"/>
        <end position="282"/>
    </location>
</feature>